<comment type="caution">
    <text evidence="2">The sequence shown here is derived from an EMBL/GenBank/DDBJ whole genome shotgun (WGS) entry which is preliminary data.</text>
</comment>
<accession>A0ABW4ZX05</accession>
<organism evidence="2 3">
    <name type="scientific">Tumebacillus lipolyticus</name>
    <dbReference type="NCBI Taxonomy" id="1280370"/>
    <lineage>
        <taxon>Bacteria</taxon>
        <taxon>Bacillati</taxon>
        <taxon>Bacillota</taxon>
        <taxon>Bacilli</taxon>
        <taxon>Bacillales</taxon>
        <taxon>Alicyclobacillaceae</taxon>
        <taxon>Tumebacillus</taxon>
    </lineage>
</organism>
<gene>
    <name evidence="2" type="ORF">ACFSOY_11000</name>
</gene>
<keyword evidence="1" id="KW-0812">Transmembrane</keyword>
<dbReference type="InterPro" id="IPR031616">
    <property type="entry name" value="BsrE-like"/>
</dbReference>
<reference evidence="3" key="1">
    <citation type="journal article" date="2019" name="Int. J. Syst. Evol. Microbiol.">
        <title>The Global Catalogue of Microorganisms (GCM) 10K type strain sequencing project: providing services to taxonomists for standard genome sequencing and annotation.</title>
        <authorList>
            <consortium name="The Broad Institute Genomics Platform"/>
            <consortium name="The Broad Institute Genome Sequencing Center for Infectious Disease"/>
            <person name="Wu L."/>
            <person name="Ma J."/>
        </authorList>
    </citation>
    <scope>NUCLEOTIDE SEQUENCE [LARGE SCALE GENOMIC DNA]</scope>
    <source>
        <strain evidence="3">CGMCC 1.13574</strain>
    </source>
</reference>
<keyword evidence="3" id="KW-1185">Reference proteome</keyword>
<dbReference type="Proteomes" id="UP001597343">
    <property type="component" value="Unassembled WGS sequence"/>
</dbReference>
<dbReference type="EMBL" id="JBHUIO010000005">
    <property type="protein sequence ID" value="MFD2170528.1"/>
    <property type="molecule type" value="Genomic_DNA"/>
</dbReference>
<evidence type="ECO:0000313" key="3">
    <source>
        <dbReference type="Proteomes" id="UP001597343"/>
    </source>
</evidence>
<dbReference type="RefSeq" id="WP_386046536.1">
    <property type="nucleotide sequence ID" value="NZ_JBHUIO010000005.1"/>
</dbReference>
<keyword evidence="1" id="KW-1133">Transmembrane helix</keyword>
<sequence>MSTKDVISLMLQFGLFLLAALTLVVTIVKHLVDNQNKKIDRP</sequence>
<protein>
    <submittedName>
        <fullName evidence="2">Holin-like toxin</fullName>
    </submittedName>
</protein>
<feature type="transmembrane region" description="Helical" evidence="1">
    <location>
        <begin position="6"/>
        <end position="28"/>
    </location>
</feature>
<evidence type="ECO:0000313" key="2">
    <source>
        <dbReference type="EMBL" id="MFD2170528.1"/>
    </source>
</evidence>
<evidence type="ECO:0000256" key="1">
    <source>
        <dbReference type="SAM" id="Phobius"/>
    </source>
</evidence>
<proteinExistence type="predicted"/>
<name>A0ABW4ZX05_9BACL</name>
<dbReference type="Pfam" id="PF16935">
    <property type="entry name" value="Hol_Tox"/>
    <property type="match status" value="1"/>
</dbReference>
<keyword evidence="1" id="KW-0472">Membrane</keyword>